<dbReference type="PANTHER" id="PTHR20932:SF8">
    <property type="entry name" value="LD22649P"/>
    <property type="match status" value="1"/>
</dbReference>
<dbReference type="AlphaFoldDB" id="A0A9W8HAK4"/>
<dbReference type="PROSITE" id="PS51782">
    <property type="entry name" value="LYSM"/>
    <property type="match status" value="1"/>
</dbReference>
<dbReference type="Gene3D" id="3.10.350.10">
    <property type="entry name" value="LysM domain"/>
    <property type="match status" value="1"/>
</dbReference>
<comment type="caution">
    <text evidence="3">The sequence shown here is derived from an EMBL/GenBank/DDBJ whole genome shotgun (WGS) entry which is preliminary data.</text>
</comment>
<dbReference type="PANTHER" id="PTHR20932">
    <property type="entry name" value="LYSM AND PUTATIVE PEPTIDOGLYCAN-BINDING DOMAIN-CONTAINING PROTEIN"/>
    <property type="match status" value="1"/>
</dbReference>
<feature type="domain" description="LysM" evidence="2">
    <location>
        <begin position="131"/>
        <end position="181"/>
    </location>
</feature>
<protein>
    <recommendedName>
        <fullName evidence="2">LysM domain-containing protein</fullName>
    </recommendedName>
</protein>
<proteinExistence type="predicted"/>
<evidence type="ECO:0000256" key="1">
    <source>
        <dbReference type="SAM" id="MobiDB-lite"/>
    </source>
</evidence>
<evidence type="ECO:0000313" key="4">
    <source>
        <dbReference type="Proteomes" id="UP001140217"/>
    </source>
</evidence>
<dbReference type="SUPFAM" id="SSF54106">
    <property type="entry name" value="LysM domain"/>
    <property type="match status" value="1"/>
</dbReference>
<gene>
    <name evidence="3" type="ORF">H4R18_004504</name>
</gene>
<dbReference type="CDD" id="cd00118">
    <property type="entry name" value="LysM"/>
    <property type="match status" value="1"/>
</dbReference>
<dbReference type="SMART" id="SM00257">
    <property type="entry name" value="LysM"/>
    <property type="match status" value="1"/>
</dbReference>
<accession>A0A9W8HAK4</accession>
<evidence type="ECO:0000313" key="3">
    <source>
        <dbReference type="EMBL" id="KAJ2778590.1"/>
    </source>
</evidence>
<sequence>MHLRLRGAESLAAAPWDPWAPPEPPARRPPQTLWRVARRRRADHDPLLCPSPADVAMLARAAARRAEHGLAASIGSALSSPLPRSETHMVGVMSDSDAAAAAAAAHCAPDASQSQSQSPPAQPAARTVLMIRHHIRPTDTLEGISVQYGIGVSQLKRLNRLWQPAEMATRNHLYVPLRICRPRLTAADVEHRNARYQAWVRRGQTPAAPPIDLIELPASRVEQRKTLTREQQQALDAARRTGGVGARPGRQAAVSPRIELMRLKAKATGHPSIAMEDRLYLSVQWEGTATPVFISRGSVVGSTAAQLARQLRLSLLPDRIYRLRAPSTQEPLPPGRTFAELLADSAAAPSLYNGCALELVCDR</sequence>
<dbReference type="Pfam" id="PF01476">
    <property type="entry name" value="LysM"/>
    <property type="match status" value="1"/>
</dbReference>
<dbReference type="Proteomes" id="UP001140217">
    <property type="component" value="Unassembled WGS sequence"/>
</dbReference>
<dbReference type="InterPro" id="IPR036779">
    <property type="entry name" value="LysM_dom_sf"/>
</dbReference>
<reference evidence="3" key="1">
    <citation type="submission" date="2022-07" db="EMBL/GenBank/DDBJ databases">
        <title>Phylogenomic reconstructions and comparative analyses of Kickxellomycotina fungi.</title>
        <authorList>
            <person name="Reynolds N.K."/>
            <person name="Stajich J.E."/>
            <person name="Barry K."/>
            <person name="Grigoriev I.V."/>
            <person name="Crous P."/>
            <person name="Smith M.E."/>
        </authorList>
    </citation>
    <scope>NUCLEOTIDE SEQUENCE</scope>
    <source>
        <strain evidence="3">NBRC 105414</strain>
    </source>
</reference>
<feature type="region of interest" description="Disordered" evidence="1">
    <location>
        <begin position="104"/>
        <end position="124"/>
    </location>
</feature>
<dbReference type="OrthoDB" id="431929at2759"/>
<organism evidence="3 4">
    <name type="scientific">Coemansia javaensis</name>
    <dbReference type="NCBI Taxonomy" id="2761396"/>
    <lineage>
        <taxon>Eukaryota</taxon>
        <taxon>Fungi</taxon>
        <taxon>Fungi incertae sedis</taxon>
        <taxon>Zoopagomycota</taxon>
        <taxon>Kickxellomycotina</taxon>
        <taxon>Kickxellomycetes</taxon>
        <taxon>Kickxellales</taxon>
        <taxon>Kickxellaceae</taxon>
        <taxon>Coemansia</taxon>
    </lineage>
</organism>
<dbReference type="InterPro" id="IPR045030">
    <property type="entry name" value="LYSM1-4"/>
</dbReference>
<dbReference type="EMBL" id="JANBUL010000220">
    <property type="protein sequence ID" value="KAJ2778590.1"/>
    <property type="molecule type" value="Genomic_DNA"/>
</dbReference>
<evidence type="ECO:0000259" key="2">
    <source>
        <dbReference type="PROSITE" id="PS51782"/>
    </source>
</evidence>
<dbReference type="InterPro" id="IPR018392">
    <property type="entry name" value="LysM"/>
</dbReference>
<keyword evidence="4" id="KW-1185">Reference proteome</keyword>
<name>A0A9W8HAK4_9FUNG</name>